<sequence>MDPSWYGGHNPYTQTRMRELELEQVPHQAERPPMRAYYTDQGPYGPGKTPIESRDVSRGTSNSTKDQNPTPTAGPSSSSRPALKSFYTDQGAYGPGYGAAFVKRDVLDKPGTGSSKKQLKSVPEEDEGPSSSEDAGVGRSDGGKGKQAVSGFSCKSGDGASSSRPQSSIEGDAPNSSDRPQLQTRRSRGWFF</sequence>
<dbReference type="EMBL" id="PNEN01000516">
    <property type="protein sequence ID" value="PPJ56571.1"/>
    <property type="molecule type" value="Genomic_DNA"/>
</dbReference>
<proteinExistence type="predicted"/>
<protein>
    <submittedName>
        <fullName evidence="2">Uncharacterized protein</fullName>
    </submittedName>
</protein>
<keyword evidence="3" id="KW-1185">Reference proteome</keyword>
<feature type="compositionally biased region" description="Polar residues" evidence="1">
    <location>
        <begin position="159"/>
        <end position="184"/>
    </location>
</feature>
<feature type="compositionally biased region" description="Polar residues" evidence="1">
    <location>
        <begin position="58"/>
        <end position="80"/>
    </location>
</feature>
<accession>A0A2S6CA02</accession>
<reference evidence="3" key="1">
    <citation type="journal article" date="2017" name="bioRxiv">
        <title>Conservation of a gene cluster reveals novel cercosporin biosynthetic mechanisms and extends production to the genus Colletotrichum.</title>
        <authorList>
            <person name="de Jonge R."/>
            <person name="Ebert M.K."/>
            <person name="Huitt-Roehl C.R."/>
            <person name="Pal P."/>
            <person name="Suttle J.C."/>
            <person name="Spanner R.E."/>
            <person name="Neubauer J.D."/>
            <person name="Jurick W.M.II."/>
            <person name="Stott K.A."/>
            <person name="Secor G.A."/>
            <person name="Thomma B.P.H.J."/>
            <person name="Van de Peer Y."/>
            <person name="Townsend C.A."/>
            <person name="Bolton M.D."/>
        </authorList>
    </citation>
    <scope>NUCLEOTIDE SEQUENCE [LARGE SCALE GENOMIC DNA]</scope>
    <source>
        <strain evidence="3">CBS538.71</strain>
    </source>
</reference>
<organism evidence="2 3">
    <name type="scientific">Cercospora berteroae</name>
    <dbReference type="NCBI Taxonomy" id="357750"/>
    <lineage>
        <taxon>Eukaryota</taxon>
        <taxon>Fungi</taxon>
        <taxon>Dikarya</taxon>
        <taxon>Ascomycota</taxon>
        <taxon>Pezizomycotina</taxon>
        <taxon>Dothideomycetes</taxon>
        <taxon>Dothideomycetidae</taxon>
        <taxon>Mycosphaerellales</taxon>
        <taxon>Mycosphaerellaceae</taxon>
        <taxon>Cercospora</taxon>
    </lineage>
</organism>
<comment type="caution">
    <text evidence="2">The sequence shown here is derived from an EMBL/GenBank/DDBJ whole genome shotgun (WGS) entry which is preliminary data.</text>
</comment>
<evidence type="ECO:0000256" key="1">
    <source>
        <dbReference type="SAM" id="MobiDB-lite"/>
    </source>
</evidence>
<dbReference type="AlphaFoldDB" id="A0A2S6CA02"/>
<evidence type="ECO:0000313" key="3">
    <source>
        <dbReference type="Proteomes" id="UP000237631"/>
    </source>
</evidence>
<gene>
    <name evidence="2" type="ORF">CBER1_03915</name>
</gene>
<feature type="region of interest" description="Disordered" evidence="1">
    <location>
        <begin position="1"/>
        <end position="192"/>
    </location>
</feature>
<name>A0A2S6CA02_9PEZI</name>
<dbReference type="Proteomes" id="UP000237631">
    <property type="component" value="Unassembled WGS sequence"/>
</dbReference>
<dbReference type="OrthoDB" id="3649892at2759"/>
<evidence type="ECO:0000313" key="2">
    <source>
        <dbReference type="EMBL" id="PPJ56571.1"/>
    </source>
</evidence>